<dbReference type="GO" id="GO:0015977">
    <property type="term" value="P:carbon fixation"/>
    <property type="evidence" value="ECO:0007669"/>
    <property type="project" value="InterPro"/>
</dbReference>
<evidence type="ECO:0000313" key="4">
    <source>
        <dbReference type="EMBL" id="MBB1125034.1"/>
    </source>
</evidence>
<dbReference type="AlphaFoldDB" id="A0A839H6T4"/>
<reference evidence="4 5" key="1">
    <citation type="journal article" date="2020" name="Arch. Microbiol.">
        <title>The genome sequence of the giant phototrophic gammaproteobacterium Thiospirillum jenense gives insight into its physiological properties and phylogenetic relationships.</title>
        <authorList>
            <person name="Imhoff J.F."/>
            <person name="Meyer T.E."/>
            <person name="Kyndt J.A."/>
        </authorList>
    </citation>
    <scope>NUCLEOTIDE SEQUENCE [LARGE SCALE GENOMIC DNA]</scope>
    <source>
        <strain evidence="4 5">DSM 216</strain>
    </source>
</reference>
<evidence type="ECO:0000256" key="1">
    <source>
        <dbReference type="RuleBase" id="RU003834"/>
    </source>
</evidence>
<proteinExistence type="inferred from homology"/>
<evidence type="ECO:0000313" key="5">
    <source>
        <dbReference type="Proteomes" id="UP000548632"/>
    </source>
</evidence>
<dbReference type="InterPro" id="IPR036422">
    <property type="entry name" value="RuBisCO_lsu_N_sf"/>
</dbReference>
<evidence type="ECO:0000259" key="3">
    <source>
        <dbReference type="Pfam" id="PF02788"/>
    </source>
</evidence>
<dbReference type="Gene3D" id="3.20.20.110">
    <property type="entry name" value="Ribulose bisphosphate carboxylase, large subunit, C-terminal domain"/>
    <property type="match status" value="1"/>
</dbReference>
<dbReference type="SFLD" id="SFLDS00014">
    <property type="entry name" value="RuBisCO"/>
    <property type="match status" value="1"/>
</dbReference>
<dbReference type="GO" id="GO:0016984">
    <property type="term" value="F:ribulose-bisphosphate carboxylase activity"/>
    <property type="evidence" value="ECO:0007669"/>
    <property type="project" value="InterPro"/>
</dbReference>
<dbReference type="Pfam" id="PF00016">
    <property type="entry name" value="RuBisCO_large"/>
    <property type="match status" value="1"/>
</dbReference>
<dbReference type="InterPro" id="IPR033966">
    <property type="entry name" value="RuBisCO"/>
</dbReference>
<name>A0A839H6T4_9GAMM</name>
<dbReference type="RefSeq" id="WP_182582143.1">
    <property type="nucleotide sequence ID" value="NZ_JABVCQ010000003.1"/>
</dbReference>
<dbReference type="InterPro" id="IPR036376">
    <property type="entry name" value="RuBisCO_lsu_C_sf"/>
</dbReference>
<sequence length="434" mass="46769">MQPNDVRGFFADWASLDAEDYLLLEYYFECSGEPELAAAHLCSEQSTAQWKRVGIDEDYRPQFAAKVIDLKITAHLPEPSYSLQPEVRGAMTACQVRIAHPHRNFGPRLPNLISAVLGEGAFFAPGIPIVKLLDIHFPPSFLSAFQGPQFGIDGLRQLLKVYDRPIFFGVIKPNIGLAPAPFAELAHQAWCGGLDIAKDDEMLADPDWSPLAERAQLLGRARVAAEQATGVPKLYLANITDEVDQLTRLHDAAVANGANAVLVNALPVGLSAVRMLRRHATVPLIAHFPFIAAATRLPCYGVHSRVFTRLQRLAGFDAIIMPGFGPRMMTSEAEVLDNIAACLDPNFGDIKPSLPVPGGSDSAATLEHVYHTIGHVNFGFVPGRGVFGHPHGPRGGAASLQQAWAVLATGQSLNPPPADLPAELAAALQTFGSH</sequence>
<accession>A0A839H6T4</accession>
<comment type="similarity">
    <text evidence="1">Belongs to the RuBisCO large chain family.</text>
</comment>
<dbReference type="InterPro" id="IPR017443">
    <property type="entry name" value="RuBisCO_lsu_fd_N"/>
</dbReference>
<dbReference type="PANTHER" id="PTHR42704">
    <property type="entry name" value="RIBULOSE BISPHOSPHATE CARBOXYLASE"/>
    <property type="match status" value="1"/>
</dbReference>
<dbReference type="SUPFAM" id="SSF54966">
    <property type="entry name" value="RuBisCO, large subunit, small (N-terminal) domain"/>
    <property type="match status" value="1"/>
</dbReference>
<organism evidence="4 5">
    <name type="scientific">Thiospirillum jenense</name>
    <dbReference type="NCBI Taxonomy" id="1653858"/>
    <lineage>
        <taxon>Bacteria</taxon>
        <taxon>Pseudomonadati</taxon>
        <taxon>Pseudomonadota</taxon>
        <taxon>Gammaproteobacteria</taxon>
        <taxon>Chromatiales</taxon>
        <taxon>Chromatiaceae</taxon>
        <taxon>Thiospirillum</taxon>
    </lineage>
</organism>
<dbReference type="SFLD" id="SFLDG00301">
    <property type="entry name" value="RuBisCO-like_proteins"/>
    <property type="match status" value="1"/>
</dbReference>
<gene>
    <name evidence="4" type="ORF">HUK38_02160</name>
</gene>
<dbReference type="Proteomes" id="UP000548632">
    <property type="component" value="Unassembled WGS sequence"/>
</dbReference>
<feature type="domain" description="Ribulose bisphosphate carboxylase large subunit C-terminal" evidence="2">
    <location>
        <begin position="151"/>
        <end position="431"/>
    </location>
</feature>
<comment type="caution">
    <text evidence="4">The sequence shown here is derived from an EMBL/GenBank/DDBJ whole genome shotgun (WGS) entry which is preliminary data.</text>
</comment>
<dbReference type="GO" id="GO:0000287">
    <property type="term" value="F:magnesium ion binding"/>
    <property type="evidence" value="ECO:0007669"/>
    <property type="project" value="InterPro"/>
</dbReference>
<dbReference type="PANTHER" id="PTHR42704:SF17">
    <property type="entry name" value="RIBULOSE BISPHOSPHATE CARBOXYLASE LARGE CHAIN"/>
    <property type="match status" value="1"/>
</dbReference>
<dbReference type="SUPFAM" id="SSF51649">
    <property type="entry name" value="RuBisCo, C-terminal domain"/>
    <property type="match status" value="1"/>
</dbReference>
<keyword evidence="5" id="KW-1185">Reference proteome</keyword>
<dbReference type="Gene3D" id="3.30.70.150">
    <property type="entry name" value="RuBisCO large subunit, N-terminal domain"/>
    <property type="match status" value="1"/>
</dbReference>
<dbReference type="EMBL" id="JABVCQ010000003">
    <property type="protein sequence ID" value="MBB1125034.1"/>
    <property type="molecule type" value="Genomic_DNA"/>
</dbReference>
<protein>
    <submittedName>
        <fullName evidence="4">Ribulose 1,5-bisphosphate carboxylase</fullName>
    </submittedName>
</protein>
<dbReference type="Pfam" id="PF02788">
    <property type="entry name" value="RuBisCO_large_N"/>
    <property type="match status" value="1"/>
</dbReference>
<dbReference type="InterPro" id="IPR000685">
    <property type="entry name" value="RuBisCO_lsu_C"/>
</dbReference>
<feature type="domain" description="Ribulose bisphosphate carboxylase large subunit ferrodoxin-like N-terminal" evidence="3">
    <location>
        <begin position="20"/>
        <end position="140"/>
    </location>
</feature>
<evidence type="ECO:0000259" key="2">
    <source>
        <dbReference type="Pfam" id="PF00016"/>
    </source>
</evidence>